<dbReference type="EMBL" id="BJTG01000003">
    <property type="protein sequence ID" value="GEJ56645.1"/>
    <property type="molecule type" value="Genomic_DNA"/>
</dbReference>
<protein>
    <submittedName>
        <fullName evidence="2">Uncharacterized protein</fullName>
    </submittedName>
</protein>
<gene>
    <name evidence="2" type="ORF">AMYX_13860</name>
</gene>
<evidence type="ECO:0000313" key="3">
    <source>
        <dbReference type="Proteomes" id="UP000503640"/>
    </source>
</evidence>
<dbReference type="Proteomes" id="UP000503640">
    <property type="component" value="Unassembled WGS sequence"/>
</dbReference>
<comment type="caution">
    <text evidence="2">The sequence shown here is derived from an EMBL/GenBank/DDBJ whole genome shotgun (WGS) entry which is preliminary data.</text>
</comment>
<reference evidence="3" key="1">
    <citation type="journal article" date="2020" name="Appl. Environ. Microbiol.">
        <title>Diazotrophic Anaeromyxobacter Isolates from Soils.</title>
        <authorList>
            <person name="Masuda Y."/>
            <person name="Yamanaka H."/>
            <person name="Xu Z.X."/>
            <person name="Shiratori Y."/>
            <person name="Aono T."/>
            <person name="Amachi S."/>
            <person name="Senoo K."/>
            <person name="Itoh H."/>
        </authorList>
    </citation>
    <scope>NUCLEOTIDE SEQUENCE [LARGE SCALE GENOMIC DNA]</scope>
    <source>
        <strain evidence="3">R267</strain>
    </source>
</reference>
<evidence type="ECO:0000256" key="1">
    <source>
        <dbReference type="SAM" id="MobiDB-lite"/>
    </source>
</evidence>
<sequence length="115" mass="12578">MKTRHTRTARRARPVYRCTFSWTLTCSRCGAQADAKGDGLLPTFPEQLPAGWVCDLGDKRAWLNAAGKQIPLFDTGFVLACPALYCSRRCARASGAKGPVKAAPRTQRVPRPTAE</sequence>
<evidence type="ECO:0000313" key="2">
    <source>
        <dbReference type="EMBL" id="GEJ56645.1"/>
    </source>
</evidence>
<accession>A0A7I9VJV0</accession>
<organism evidence="2 3">
    <name type="scientific">Anaeromyxobacter diazotrophicus</name>
    <dbReference type="NCBI Taxonomy" id="2590199"/>
    <lineage>
        <taxon>Bacteria</taxon>
        <taxon>Pseudomonadati</taxon>
        <taxon>Myxococcota</taxon>
        <taxon>Myxococcia</taxon>
        <taxon>Myxococcales</taxon>
        <taxon>Cystobacterineae</taxon>
        <taxon>Anaeromyxobacteraceae</taxon>
        <taxon>Anaeromyxobacter</taxon>
    </lineage>
</organism>
<dbReference type="AlphaFoldDB" id="A0A7I9VJV0"/>
<name>A0A7I9VJV0_9BACT</name>
<keyword evidence="3" id="KW-1185">Reference proteome</keyword>
<proteinExistence type="predicted"/>
<feature type="region of interest" description="Disordered" evidence="1">
    <location>
        <begin position="93"/>
        <end position="115"/>
    </location>
</feature>